<evidence type="ECO:0000256" key="1">
    <source>
        <dbReference type="ARBA" id="ARBA00022603"/>
    </source>
</evidence>
<name>A0A0K1PE83_9BACT</name>
<evidence type="ECO:0000313" key="5">
    <source>
        <dbReference type="EMBL" id="AKU91807.1"/>
    </source>
</evidence>
<dbReference type="PANTHER" id="PTHR43191:SF2">
    <property type="entry name" value="RRNA METHYLTRANSFERASE 3, MITOCHONDRIAL"/>
    <property type="match status" value="1"/>
</dbReference>
<dbReference type="KEGG" id="vin:AKJ08_2194"/>
<sequence length="235" mass="25304">MRVNGSSNRPSSPEPSPEGELLGERPGDAVGEEPEERGEPRSRTTEELVGRKPRPEDFEELPRAPLHVVLADVRGLANVGLAFRLCDNLRVAHLWLCGITGHPPYPGDPRAAVIAERCDREIRRTAVMAVPFVPWTYAPSALEVVAARKAAGDRIVVLEQAEGALPPAKADLTAPLCLVLGHERQGVAPEILREADLVLEIPVWGMANSLNVAMSLAVVGYEAARQNAGFGLEPL</sequence>
<dbReference type="Proteomes" id="UP000055590">
    <property type="component" value="Chromosome"/>
</dbReference>
<dbReference type="EMBL" id="CP012332">
    <property type="protein sequence ID" value="AKU91807.1"/>
    <property type="molecule type" value="Genomic_DNA"/>
</dbReference>
<evidence type="ECO:0000256" key="2">
    <source>
        <dbReference type="ARBA" id="ARBA00022679"/>
    </source>
</evidence>
<dbReference type="InterPro" id="IPR029028">
    <property type="entry name" value="Alpha/beta_knot_MTases"/>
</dbReference>
<feature type="compositionally biased region" description="Low complexity" evidence="3">
    <location>
        <begin position="1"/>
        <end position="11"/>
    </location>
</feature>
<keyword evidence="1 5" id="KW-0489">Methyltransferase</keyword>
<dbReference type="STRING" id="1391653.AKJ08_2194"/>
<dbReference type="InterPro" id="IPR001537">
    <property type="entry name" value="SpoU_MeTrfase"/>
</dbReference>
<feature type="compositionally biased region" description="Basic and acidic residues" evidence="3">
    <location>
        <begin position="37"/>
        <end position="57"/>
    </location>
</feature>
<dbReference type="Gene3D" id="3.40.1280.10">
    <property type="match status" value="1"/>
</dbReference>
<gene>
    <name evidence="5" type="ORF">AKJ08_2194</name>
</gene>
<dbReference type="OrthoDB" id="9785673at2"/>
<dbReference type="GO" id="GO:0008173">
    <property type="term" value="F:RNA methyltransferase activity"/>
    <property type="evidence" value="ECO:0007669"/>
    <property type="project" value="InterPro"/>
</dbReference>
<proteinExistence type="predicted"/>
<dbReference type="AlphaFoldDB" id="A0A0K1PE83"/>
<evidence type="ECO:0000313" key="6">
    <source>
        <dbReference type="Proteomes" id="UP000055590"/>
    </source>
</evidence>
<evidence type="ECO:0000256" key="3">
    <source>
        <dbReference type="SAM" id="MobiDB-lite"/>
    </source>
</evidence>
<organism evidence="5 6">
    <name type="scientific">Vulgatibacter incomptus</name>
    <dbReference type="NCBI Taxonomy" id="1391653"/>
    <lineage>
        <taxon>Bacteria</taxon>
        <taxon>Pseudomonadati</taxon>
        <taxon>Myxococcota</taxon>
        <taxon>Myxococcia</taxon>
        <taxon>Myxococcales</taxon>
        <taxon>Cystobacterineae</taxon>
        <taxon>Vulgatibacteraceae</taxon>
        <taxon>Vulgatibacter</taxon>
    </lineage>
</organism>
<evidence type="ECO:0000259" key="4">
    <source>
        <dbReference type="Pfam" id="PF00588"/>
    </source>
</evidence>
<dbReference type="GO" id="GO:0032259">
    <property type="term" value="P:methylation"/>
    <property type="evidence" value="ECO:0007669"/>
    <property type="project" value="UniProtKB-KW"/>
</dbReference>
<dbReference type="InterPro" id="IPR051259">
    <property type="entry name" value="rRNA_Methyltransferase"/>
</dbReference>
<accession>A0A0K1PE83</accession>
<protein>
    <submittedName>
        <fullName evidence="5">tRNA/rRNA methyltransferase (SpoU)</fullName>
    </submittedName>
</protein>
<feature type="region of interest" description="Disordered" evidence="3">
    <location>
        <begin position="1"/>
        <end position="57"/>
    </location>
</feature>
<dbReference type="GO" id="GO:0006396">
    <property type="term" value="P:RNA processing"/>
    <property type="evidence" value="ECO:0007669"/>
    <property type="project" value="InterPro"/>
</dbReference>
<dbReference type="SUPFAM" id="SSF75217">
    <property type="entry name" value="alpha/beta knot"/>
    <property type="match status" value="1"/>
</dbReference>
<dbReference type="GO" id="GO:0003723">
    <property type="term" value="F:RNA binding"/>
    <property type="evidence" value="ECO:0007669"/>
    <property type="project" value="InterPro"/>
</dbReference>
<keyword evidence="2 5" id="KW-0808">Transferase</keyword>
<feature type="domain" description="tRNA/rRNA methyltransferase SpoU type" evidence="4">
    <location>
        <begin position="66"/>
        <end position="221"/>
    </location>
</feature>
<reference evidence="5 6" key="1">
    <citation type="submission" date="2015-08" db="EMBL/GenBank/DDBJ databases">
        <authorList>
            <person name="Babu N.S."/>
            <person name="Beckwith C.J."/>
            <person name="Beseler K.G."/>
            <person name="Brison A."/>
            <person name="Carone J.V."/>
            <person name="Caskin T.P."/>
            <person name="Diamond M."/>
            <person name="Durham M.E."/>
            <person name="Foxe J.M."/>
            <person name="Go M."/>
            <person name="Henderson B.A."/>
            <person name="Jones I.B."/>
            <person name="McGettigan J.A."/>
            <person name="Micheletti S.J."/>
            <person name="Nasrallah M.E."/>
            <person name="Ortiz D."/>
            <person name="Piller C.R."/>
            <person name="Privatt S.R."/>
            <person name="Schneider S.L."/>
            <person name="Sharp S."/>
            <person name="Smith T.C."/>
            <person name="Stanton J.D."/>
            <person name="Ullery H.E."/>
            <person name="Wilson R.J."/>
            <person name="Serrano M.G."/>
            <person name="Buck G."/>
            <person name="Lee V."/>
            <person name="Wang Y."/>
            <person name="Carvalho R."/>
            <person name="Voegtly L."/>
            <person name="Shi R."/>
            <person name="Duckworth R."/>
            <person name="Johnson A."/>
            <person name="Loviza R."/>
            <person name="Walstead R."/>
            <person name="Shah Z."/>
            <person name="Kiflezghi M."/>
            <person name="Wade K."/>
            <person name="Ball S.L."/>
            <person name="Bradley K.W."/>
            <person name="Asai D.J."/>
            <person name="Bowman C.A."/>
            <person name="Russell D.A."/>
            <person name="Pope W.H."/>
            <person name="Jacobs-Sera D."/>
            <person name="Hendrix R.W."/>
            <person name="Hatfull G.F."/>
        </authorList>
    </citation>
    <scope>NUCLEOTIDE SEQUENCE [LARGE SCALE GENOMIC DNA]</scope>
    <source>
        <strain evidence="5 6">DSM 27710</strain>
    </source>
</reference>
<dbReference type="Pfam" id="PF00588">
    <property type="entry name" value="SpoU_methylase"/>
    <property type="match status" value="1"/>
</dbReference>
<dbReference type="PANTHER" id="PTHR43191">
    <property type="entry name" value="RRNA METHYLTRANSFERASE 3"/>
    <property type="match status" value="1"/>
</dbReference>
<keyword evidence="6" id="KW-1185">Reference proteome</keyword>
<dbReference type="InterPro" id="IPR029026">
    <property type="entry name" value="tRNA_m1G_MTases_N"/>
</dbReference>